<dbReference type="GO" id="GO:0005524">
    <property type="term" value="F:ATP binding"/>
    <property type="evidence" value="ECO:0007669"/>
    <property type="project" value="InterPro"/>
</dbReference>
<reference evidence="2" key="1">
    <citation type="submission" date="2013-08" db="EMBL/GenBank/DDBJ databases">
        <authorList>
            <person name="Mendez C."/>
            <person name="Richter M."/>
            <person name="Ferrer M."/>
            <person name="Sanchez J."/>
        </authorList>
    </citation>
    <scope>NUCLEOTIDE SEQUENCE</scope>
</reference>
<comment type="caution">
    <text evidence="2">The sequence shown here is derived from an EMBL/GenBank/DDBJ whole genome shotgun (WGS) entry which is preliminary data.</text>
</comment>
<reference evidence="2" key="2">
    <citation type="journal article" date="2014" name="ISME J.">
        <title>Microbial stratification in low pH oxic and suboxic macroscopic growths along an acid mine drainage.</title>
        <authorList>
            <person name="Mendez-Garcia C."/>
            <person name="Mesa V."/>
            <person name="Sprenger R.R."/>
            <person name="Richter M."/>
            <person name="Diez M.S."/>
            <person name="Solano J."/>
            <person name="Bargiela R."/>
            <person name="Golyshina O.V."/>
            <person name="Manteca A."/>
            <person name="Ramos J.L."/>
            <person name="Gallego J.R."/>
            <person name="Llorente I."/>
            <person name="Martins Dos Santos V.A."/>
            <person name="Jensen O.N."/>
            <person name="Pelaez A.I."/>
            <person name="Sanchez J."/>
            <person name="Ferrer M."/>
        </authorList>
    </citation>
    <scope>NUCLEOTIDE SEQUENCE</scope>
</reference>
<dbReference type="PROSITE" id="PS51553">
    <property type="entry name" value="GMPS_ATP_PPASE"/>
    <property type="match status" value="1"/>
</dbReference>
<name>T1BWJ8_9ZZZZ</name>
<proteinExistence type="predicted"/>
<feature type="domain" description="GMPS ATP-PPase" evidence="1">
    <location>
        <begin position="2"/>
        <end position="70"/>
    </location>
</feature>
<evidence type="ECO:0000313" key="2">
    <source>
        <dbReference type="EMBL" id="EQD57534.1"/>
    </source>
</evidence>
<dbReference type="InterPro" id="IPR014729">
    <property type="entry name" value="Rossmann-like_a/b/a_fold"/>
</dbReference>
<dbReference type="Gene3D" id="3.40.50.620">
    <property type="entry name" value="HUPs"/>
    <property type="match status" value="1"/>
</dbReference>
<accession>T1BWJ8</accession>
<feature type="non-terminal residue" evidence="2">
    <location>
        <position position="70"/>
    </location>
</feature>
<protein>
    <submittedName>
        <fullName evidence="2">GMP synthase, large subunit</fullName>
    </submittedName>
</protein>
<dbReference type="SUPFAM" id="SSF52402">
    <property type="entry name" value="Adenine nucleotide alpha hydrolases-like"/>
    <property type="match status" value="1"/>
</dbReference>
<dbReference type="EMBL" id="AUZY01005738">
    <property type="protein sequence ID" value="EQD57534.1"/>
    <property type="molecule type" value="Genomic_DNA"/>
</dbReference>
<organism evidence="2">
    <name type="scientific">mine drainage metagenome</name>
    <dbReference type="NCBI Taxonomy" id="410659"/>
    <lineage>
        <taxon>unclassified sequences</taxon>
        <taxon>metagenomes</taxon>
        <taxon>ecological metagenomes</taxon>
    </lineage>
</organism>
<dbReference type="InterPro" id="IPR025777">
    <property type="entry name" value="GMPS_ATP_PPase_dom"/>
</dbReference>
<dbReference type="AlphaFoldDB" id="T1BWJ8"/>
<evidence type="ECO:0000259" key="1">
    <source>
        <dbReference type="PROSITE" id="PS51553"/>
    </source>
</evidence>
<sequence length="70" mass="7492">MTDPVRFIEEALPRLRSEIPGRAIVAASGGIDSTAAAILTQRAVGDRARAIFVDTGLLREGEVARVRALF</sequence>
<dbReference type="GO" id="GO:0003921">
    <property type="term" value="F:GMP synthase activity"/>
    <property type="evidence" value="ECO:0007669"/>
    <property type="project" value="InterPro"/>
</dbReference>
<gene>
    <name evidence="2" type="ORF">B1B_08753</name>
</gene>